<organism evidence="2 3">
    <name type="scientific">Penicillium flavigenum</name>
    <dbReference type="NCBI Taxonomy" id="254877"/>
    <lineage>
        <taxon>Eukaryota</taxon>
        <taxon>Fungi</taxon>
        <taxon>Dikarya</taxon>
        <taxon>Ascomycota</taxon>
        <taxon>Pezizomycotina</taxon>
        <taxon>Eurotiomycetes</taxon>
        <taxon>Eurotiomycetidae</taxon>
        <taxon>Eurotiales</taxon>
        <taxon>Aspergillaceae</taxon>
        <taxon>Penicillium</taxon>
    </lineage>
</organism>
<dbReference type="Proteomes" id="UP000191342">
    <property type="component" value="Unassembled WGS sequence"/>
</dbReference>
<feature type="compositionally biased region" description="Low complexity" evidence="1">
    <location>
        <begin position="189"/>
        <end position="203"/>
    </location>
</feature>
<evidence type="ECO:0000313" key="3">
    <source>
        <dbReference type="Proteomes" id="UP000191342"/>
    </source>
</evidence>
<dbReference type="EMBL" id="MLQL01000013">
    <property type="protein sequence ID" value="OQE22002.1"/>
    <property type="molecule type" value="Genomic_DNA"/>
</dbReference>
<sequence>MLATLAMMNCDSVSKSHLSTGSVHSTKGMNRHYEANDIKYLRSNAIPGGCAHMHLELLAQIHYMVLLWDSHSPPSEPELLHAAGVLLRGLIRDFFFFAAVTEHRRVWRVDTQGATHDTIRWPSSANKCTLHPAGDIADSDPGKTPFCVYDTVRRFRPDNILLKSPNMRLHAKGQVRANKKKKDKGKGKAGTAPTTPAKASGAPVIPSKSSKKRPAAGTPGDKDKAAKKKKKGKNIPDPPERGLF</sequence>
<evidence type="ECO:0000313" key="2">
    <source>
        <dbReference type="EMBL" id="OQE22002.1"/>
    </source>
</evidence>
<dbReference type="AlphaFoldDB" id="A0A1V6T6R1"/>
<dbReference type="OrthoDB" id="10552264at2759"/>
<protein>
    <submittedName>
        <fullName evidence="2">Uncharacterized protein</fullName>
    </submittedName>
</protein>
<feature type="region of interest" description="Disordered" evidence="1">
    <location>
        <begin position="163"/>
        <end position="244"/>
    </location>
</feature>
<comment type="caution">
    <text evidence="2">The sequence shown here is derived from an EMBL/GenBank/DDBJ whole genome shotgun (WGS) entry which is preliminary data.</text>
</comment>
<accession>A0A1V6T6R1</accession>
<gene>
    <name evidence="2" type="ORF">PENFLA_c013G09215</name>
</gene>
<keyword evidence="3" id="KW-1185">Reference proteome</keyword>
<name>A0A1V6T6R1_9EURO</name>
<reference evidence="3" key="1">
    <citation type="journal article" date="2017" name="Nat. Microbiol.">
        <title>Global analysis of biosynthetic gene clusters reveals vast potential of secondary metabolite production in Penicillium species.</title>
        <authorList>
            <person name="Nielsen J.C."/>
            <person name="Grijseels S."/>
            <person name="Prigent S."/>
            <person name="Ji B."/>
            <person name="Dainat J."/>
            <person name="Nielsen K.F."/>
            <person name="Frisvad J.C."/>
            <person name="Workman M."/>
            <person name="Nielsen J."/>
        </authorList>
    </citation>
    <scope>NUCLEOTIDE SEQUENCE [LARGE SCALE GENOMIC DNA]</scope>
    <source>
        <strain evidence="3">IBT 14082</strain>
    </source>
</reference>
<evidence type="ECO:0000256" key="1">
    <source>
        <dbReference type="SAM" id="MobiDB-lite"/>
    </source>
</evidence>
<proteinExistence type="predicted"/>
<feature type="compositionally biased region" description="Basic residues" evidence="1">
    <location>
        <begin position="169"/>
        <end position="187"/>
    </location>
</feature>